<dbReference type="RefSeq" id="WP_146518840.1">
    <property type="nucleotide sequence ID" value="NZ_CP151726.1"/>
</dbReference>
<keyword evidence="1" id="KW-0812">Transmembrane</keyword>
<keyword evidence="4" id="KW-1185">Reference proteome</keyword>
<dbReference type="PANTHER" id="PTHR34512:SF30">
    <property type="entry name" value="OUTER MEMBRANE PROTEIN ASSEMBLY FACTOR BAMB"/>
    <property type="match status" value="1"/>
</dbReference>
<keyword evidence="1" id="KW-1133">Transmembrane helix</keyword>
<name>A0A5C6B2H3_9BACT</name>
<feature type="domain" description="Pyrrolo-quinoline quinone repeat" evidence="2">
    <location>
        <begin position="349"/>
        <end position="488"/>
    </location>
</feature>
<evidence type="ECO:0000259" key="2">
    <source>
        <dbReference type="Pfam" id="PF13360"/>
    </source>
</evidence>
<evidence type="ECO:0000256" key="1">
    <source>
        <dbReference type="SAM" id="Phobius"/>
    </source>
</evidence>
<dbReference type="Proteomes" id="UP000320176">
    <property type="component" value="Unassembled WGS sequence"/>
</dbReference>
<keyword evidence="1" id="KW-0472">Membrane</keyword>
<protein>
    <recommendedName>
        <fullName evidence="2">Pyrrolo-quinoline quinone repeat domain-containing protein</fullName>
    </recommendedName>
</protein>
<dbReference type="EMBL" id="SJPN01000002">
    <property type="protein sequence ID" value="TWU05619.1"/>
    <property type="molecule type" value="Genomic_DNA"/>
</dbReference>
<sequence length="1075" mass="117744">MSKRPAKRKKRSGGKSRPLNRSVVPILGVVLLLLIGAGYGAYRHYQSTKIRAAYAQRWEIADRQFSRRGLQQAAVEYRKIQEMDAIDSAISDAPTVHKLAESMTQLCGAMEQSDLTAVDGLLQAIVASPETLEFAGEDQDILTRDERIDEIHRWAADEIRRLGKRLSAVSLSANLKSMDDARKFVDQWNDAEFDQARAALARWVDFAEPLGQPAAQLRQTLNDAEKAKRFRDSIQATLAAADGALASLNDGDVANASFQWESTKSMFPNLASETMWTDFRESLRDTIRNQFNGKQQTIQSAATGHLGDPSPDLPKRIKLSRLLTVPSDVSKDASQAASLATTEIIFARVHELCYALDSKTGATRWVVEMGYDAKWLPTLINNGNTTLACCVTLQGQREVISVLEAATGTTRWSIMLPPGVGLAGPPTAINRNLHLLLRGGQLWTLQIDDGSVVSQLDLPETSSNPLVVREDEQGVMAIGDQFGVYLIDVKDKPTVSDVVFPSQDANTTSRRGMWIPPYVVVFQNKLDENTYAEVFQRQGEQFQLVQSERVAGQLWDNPSIVGADFLLVTDAIDETIRHVDVDAPVEPIATRYRRQTPTSYPRRPYFLSHADAPFVAIRQSKVICYWVDPLASGGERKPIVRWEHSFPSEHHVATQPLRILGKHLYVAAQAIGTRAILIQALSLETGKPTWSLSLGGEVTTIRSDDQNAIARMDSGQLIHIRPDKESDDGTTHATIPIDSTDPTFQWIDEANAVLRFDASSQSLQVNKTDGTQIATQRVESGPASPLSVRVGPLRFVGQDSESRQGVWCAMIDAKSRFQIYPLSQNANSAAKQLGGASEILYHQLNEPNAVGFVKSGSDLPAGWFAPQWLDESSLLLANSDGRIIRVQLRVQGGVLFAAPDDDGVIKLGVLDQAPLLDGESIWVTTGSMLHQLDPQTLAIGHTVSLPSRATAQMVLSEDRLVIGLQNGRAAIINRDGKPSVLSIHQVSQRPLRLASVATQGIWLCDDQDTLWLLSQQAVSTGSGPAVSVATAPIRTPPIVLDGIDYMTTVSGIWTPITPIPVNAVPEKTVPEQTLP</sequence>
<accession>A0A5C6B2H3</accession>
<organism evidence="3 4">
    <name type="scientific">Stieleria varia</name>
    <dbReference type="NCBI Taxonomy" id="2528005"/>
    <lineage>
        <taxon>Bacteria</taxon>
        <taxon>Pseudomonadati</taxon>
        <taxon>Planctomycetota</taxon>
        <taxon>Planctomycetia</taxon>
        <taxon>Pirellulales</taxon>
        <taxon>Pirellulaceae</taxon>
        <taxon>Stieleria</taxon>
    </lineage>
</organism>
<dbReference type="InterPro" id="IPR011047">
    <property type="entry name" value="Quinoprotein_ADH-like_sf"/>
</dbReference>
<proteinExistence type="predicted"/>
<feature type="transmembrane region" description="Helical" evidence="1">
    <location>
        <begin position="21"/>
        <end position="42"/>
    </location>
</feature>
<evidence type="ECO:0000313" key="3">
    <source>
        <dbReference type="EMBL" id="TWU05619.1"/>
    </source>
</evidence>
<reference evidence="3 4" key="1">
    <citation type="submission" date="2019-02" db="EMBL/GenBank/DDBJ databases">
        <title>Deep-cultivation of Planctomycetes and their phenomic and genomic characterization uncovers novel biology.</title>
        <authorList>
            <person name="Wiegand S."/>
            <person name="Jogler M."/>
            <person name="Boedeker C."/>
            <person name="Pinto D."/>
            <person name="Vollmers J."/>
            <person name="Rivas-Marin E."/>
            <person name="Kohn T."/>
            <person name="Peeters S.H."/>
            <person name="Heuer A."/>
            <person name="Rast P."/>
            <person name="Oberbeckmann S."/>
            <person name="Bunk B."/>
            <person name="Jeske O."/>
            <person name="Meyerdierks A."/>
            <person name="Storesund J.E."/>
            <person name="Kallscheuer N."/>
            <person name="Luecker S."/>
            <person name="Lage O.M."/>
            <person name="Pohl T."/>
            <person name="Merkel B.J."/>
            <person name="Hornburger P."/>
            <person name="Mueller R.-W."/>
            <person name="Bruemmer F."/>
            <person name="Labrenz M."/>
            <person name="Spormann A.M."/>
            <person name="Op Den Camp H."/>
            <person name="Overmann J."/>
            <person name="Amann R."/>
            <person name="Jetten M.S.M."/>
            <person name="Mascher T."/>
            <person name="Medema M.H."/>
            <person name="Devos D.P."/>
            <person name="Kaster A.-K."/>
            <person name="Ovreas L."/>
            <person name="Rohde M."/>
            <person name="Galperin M.Y."/>
            <person name="Jogler C."/>
        </authorList>
    </citation>
    <scope>NUCLEOTIDE SEQUENCE [LARGE SCALE GENOMIC DNA]</scope>
    <source>
        <strain evidence="3 4">Pla52n</strain>
    </source>
</reference>
<dbReference type="PANTHER" id="PTHR34512">
    <property type="entry name" value="CELL SURFACE PROTEIN"/>
    <property type="match status" value="1"/>
</dbReference>
<dbReference type="InterPro" id="IPR002372">
    <property type="entry name" value="PQQ_rpt_dom"/>
</dbReference>
<comment type="caution">
    <text evidence="3">The sequence shown here is derived from an EMBL/GenBank/DDBJ whole genome shotgun (WGS) entry which is preliminary data.</text>
</comment>
<dbReference type="Gene3D" id="2.130.10.10">
    <property type="entry name" value="YVTN repeat-like/Quinoprotein amine dehydrogenase"/>
    <property type="match status" value="1"/>
</dbReference>
<dbReference type="SUPFAM" id="SSF50998">
    <property type="entry name" value="Quinoprotein alcohol dehydrogenase-like"/>
    <property type="match status" value="1"/>
</dbReference>
<dbReference type="AlphaFoldDB" id="A0A5C6B2H3"/>
<dbReference type="Pfam" id="PF13360">
    <property type="entry name" value="PQQ_2"/>
    <property type="match status" value="1"/>
</dbReference>
<dbReference type="InterPro" id="IPR015943">
    <property type="entry name" value="WD40/YVTN_repeat-like_dom_sf"/>
</dbReference>
<dbReference type="OrthoDB" id="9762169at2"/>
<evidence type="ECO:0000313" key="4">
    <source>
        <dbReference type="Proteomes" id="UP000320176"/>
    </source>
</evidence>
<gene>
    <name evidence="3" type="ORF">Pla52n_13340</name>
</gene>